<organism evidence="1 2">
    <name type="scientific">Phytophthora nicotianae (strain INRA-310)</name>
    <name type="common">Phytophthora parasitica</name>
    <dbReference type="NCBI Taxonomy" id="761204"/>
    <lineage>
        <taxon>Eukaryota</taxon>
        <taxon>Sar</taxon>
        <taxon>Stramenopiles</taxon>
        <taxon>Oomycota</taxon>
        <taxon>Peronosporomycetes</taxon>
        <taxon>Peronosporales</taxon>
        <taxon>Peronosporaceae</taxon>
        <taxon>Phytophthora</taxon>
    </lineage>
</organism>
<protein>
    <submittedName>
        <fullName evidence="1">Uncharacterized protein</fullName>
    </submittedName>
</protein>
<dbReference type="RefSeq" id="XP_008896670.1">
    <property type="nucleotide sequence ID" value="XM_008898422.1"/>
</dbReference>
<dbReference type="VEuPathDB" id="FungiDB:PPTG_21605"/>
<proteinExistence type="predicted"/>
<sequence length="50" mass="5581">MGVVPFTNDSIRRALGRSAMVQALLHEGIYRGQKVIVRKDGSRNRIGISR</sequence>
<dbReference type="EMBL" id="KI669566">
    <property type="protein sequence ID" value="ETN18829.1"/>
    <property type="molecule type" value="Genomic_DNA"/>
</dbReference>
<evidence type="ECO:0000313" key="2">
    <source>
        <dbReference type="Proteomes" id="UP000018817"/>
    </source>
</evidence>
<name>W2R2A8_PHYN3</name>
<reference evidence="1 2" key="2">
    <citation type="submission" date="2013-11" db="EMBL/GenBank/DDBJ databases">
        <title>The Genome Sequence of Phytophthora parasitica INRA-310.</title>
        <authorList>
            <consortium name="The Broad Institute Genomics Platform"/>
            <person name="Russ C."/>
            <person name="Tyler B."/>
            <person name="Panabieres F."/>
            <person name="Shan W."/>
            <person name="Tripathy S."/>
            <person name="Grunwald N."/>
            <person name="Machado M."/>
            <person name="Johnson C.S."/>
            <person name="Arredondo F."/>
            <person name="Hong C."/>
            <person name="Coffey M."/>
            <person name="Young S.K."/>
            <person name="Zeng Q."/>
            <person name="Gargeya S."/>
            <person name="Fitzgerald M."/>
            <person name="Abouelleil A."/>
            <person name="Alvarado L."/>
            <person name="Chapman S.B."/>
            <person name="Gainer-Dewar J."/>
            <person name="Goldberg J."/>
            <person name="Griggs A."/>
            <person name="Gujja S."/>
            <person name="Hansen M."/>
            <person name="Howarth C."/>
            <person name="Imamovic A."/>
            <person name="Ireland A."/>
            <person name="Larimer J."/>
            <person name="McCowan C."/>
            <person name="Murphy C."/>
            <person name="Pearson M."/>
            <person name="Poon T.W."/>
            <person name="Priest M."/>
            <person name="Roberts A."/>
            <person name="Saif S."/>
            <person name="Shea T."/>
            <person name="Sykes S."/>
            <person name="Wortman J."/>
            <person name="Nusbaum C."/>
            <person name="Birren B."/>
        </authorList>
    </citation>
    <scope>NUCLEOTIDE SEQUENCE [LARGE SCALE GENOMIC DNA]</scope>
    <source>
        <strain evidence="1 2">INRA-310</strain>
    </source>
</reference>
<accession>W2R2A8</accession>
<reference evidence="2" key="1">
    <citation type="submission" date="2011-12" db="EMBL/GenBank/DDBJ databases">
        <authorList>
            <consortium name="The Broad Institute Genome Sequencing Platform"/>
            <person name="Russ C."/>
            <person name="Tyler B."/>
            <person name="Panabieres F."/>
            <person name="Shan W."/>
            <person name="Tripathy S."/>
            <person name="Grunwald N."/>
            <person name="Machado M."/>
            <person name="Young S.K."/>
            <person name="Zeng Q."/>
            <person name="Gargeya S."/>
            <person name="Fitzgerald M."/>
            <person name="Haas B."/>
            <person name="Abouelleil A."/>
            <person name="Alvarado L."/>
            <person name="Arachchi H.M."/>
            <person name="Berlin A."/>
            <person name="Chapman S.B."/>
            <person name="Gearin G."/>
            <person name="Goldberg J."/>
            <person name="Griggs A."/>
            <person name="Gujja S."/>
            <person name="Hansen M."/>
            <person name="Heiman D."/>
            <person name="Howarth C."/>
            <person name="Larimer J."/>
            <person name="Lui A."/>
            <person name="MacDonald P.J.P."/>
            <person name="McCowen C."/>
            <person name="Montmayeur A."/>
            <person name="Murphy C."/>
            <person name="Neiman D."/>
            <person name="Pearson M."/>
            <person name="Priest M."/>
            <person name="Roberts A."/>
            <person name="Saif S."/>
            <person name="Shea T."/>
            <person name="Sisk P."/>
            <person name="Stolte C."/>
            <person name="Sykes S."/>
            <person name="Wortman J."/>
            <person name="Nusbaum C."/>
            <person name="Birren B."/>
        </authorList>
    </citation>
    <scope>NUCLEOTIDE SEQUENCE [LARGE SCALE GENOMIC DNA]</scope>
    <source>
        <strain evidence="2">INRA-310</strain>
    </source>
</reference>
<dbReference type="Proteomes" id="UP000018817">
    <property type="component" value="Unassembled WGS sequence"/>
</dbReference>
<dbReference type="GeneID" id="20190204"/>
<dbReference type="AlphaFoldDB" id="W2R2A8"/>
<gene>
    <name evidence="1" type="ORF">PPTG_21605</name>
</gene>
<evidence type="ECO:0000313" key="1">
    <source>
        <dbReference type="EMBL" id="ETN18829.1"/>
    </source>
</evidence>